<keyword evidence="2" id="KW-0597">Phosphoprotein</keyword>
<feature type="compositionally biased region" description="Low complexity" evidence="9">
    <location>
        <begin position="626"/>
        <end position="641"/>
    </location>
</feature>
<reference evidence="11 12" key="1">
    <citation type="submission" date="2018-12" db="EMBL/GenBank/DDBJ databases">
        <authorList>
            <person name="Tiukova I."/>
            <person name="Dainat J."/>
        </authorList>
    </citation>
    <scope>NUCLEOTIDE SEQUENCE [LARGE SCALE GENOMIC DNA]</scope>
</reference>
<evidence type="ECO:0000256" key="9">
    <source>
        <dbReference type="SAM" id="MobiDB-lite"/>
    </source>
</evidence>
<feature type="region of interest" description="Disordered" evidence="9">
    <location>
        <begin position="177"/>
        <end position="252"/>
    </location>
</feature>
<dbReference type="InterPro" id="IPR001487">
    <property type="entry name" value="Bromodomain"/>
</dbReference>
<dbReference type="OrthoDB" id="21449at2759"/>
<feature type="region of interest" description="Disordered" evidence="9">
    <location>
        <begin position="1175"/>
        <end position="1202"/>
    </location>
</feature>
<evidence type="ECO:0000256" key="2">
    <source>
        <dbReference type="ARBA" id="ARBA00022553"/>
    </source>
</evidence>
<dbReference type="InterPro" id="IPR037782">
    <property type="entry name" value="Spt7"/>
</dbReference>
<sequence length="1202" mass="137150">MDSHLNVFTSNDVDHLHRLAEKLFDEGFFNCYLSPQLFNLFAYILKGYKEDPATNDKVWRALMDCTLFVKIDKRDQSSTAPPSIKIQSANGDETNEADDTTEDNENTDEITEEEELYIRPGYGSARNLCTMLRYLLYEKAVDYYFDEVGERDKKFKEFEIFEASDEEEEDLFKDAKETLQDAKDKVERDEEDDYDDEEDEEEYEGGKGDNDDEKEKLEEGTKKEGREEAKKDEPVNDSLEASAGAPLSLPATGPHGELIIEIPSTVITSKPDYPSLPEAFSSTEEAIGKMVHPILGTTSAIESSLEKRNELKLIKNFNKIYHNFENDLPNIVKRRRLEKSNKQLGIDSDSVDGEDGDEKEDRSVSKLMNLGGAVNLSLKNLLGRIEDHRDRLNITDIELKNLIMDVRKNRSKWASFNRIGQEELYEACEKVVTELRGYTEHSTPFLNRVSKREAPNYYQIIKKPMDLNTVMRKMRTLQYNSKKAFVDDLMLIWQNCLTYNTDPKHFLRVDALAMQKKTLSLVQLIPDITIRDRADVEREAAIAAQQEKEEAKKSTKSSRAVGNSDSSEKKSAKKGRKGGQPDETPDGTVEQAPFNEEEKEENEHEEVIEPQLPSAASADVSSVEHQPSQATPAPATATESTNADDDNEDADSNLDEAQSRDDEDDDEPAEDLEMSTWKTLTSNTRYKLCEARTKMFKDNQIHMNVESLYRDNNQMLNFLSYLDDGASVVLHKNRRYFDENDDPYLIEYDVGGGVPDIKFQGVDFDELENSIMEKMLAKGETLESQPPSSFKVEERGSVNLVLDNISAMQDIRKVCFRINLIRQMQTSQFVHRSQFHPPVVQRIKFTDLDPMFKLPTRDAMNPQVAAQCLKKSVSAILMANGFESTNPFCVSMVTQIAEEYFGNLAKSLKLHMESNSINKLPIKGDSPISLKDIIFMALGENGVDKPDVIYTYYREYLTKKNKKLKDLKEALEGFLKDLLRPGLQDLTETQFNDNSEQFLTGEFSDELGEDFFGFRELGLDREFGMLTSSVPLHLLHSRLSLQFNQSGNKTKKDKFDDFNEVKFPKLRQEDLPKQIHLLKHYYDGLLLKTKNMYAKQLKKHQQHLANGTADPSESFVEYKNDEDMVIIEDDDLPMKQRNNRPKIPPNGKITQIKKKFIANAFFIDRQDEWVRKEKLGNGDVTPTGEELVGGIESSPVAAPAAE</sequence>
<feature type="compositionally biased region" description="Polar residues" evidence="9">
    <location>
        <begin position="77"/>
        <end position="91"/>
    </location>
</feature>
<dbReference type="GO" id="GO:0006357">
    <property type="term" value="P:regulation of transcription by RNA polymerase II"/>
    <property type="evidence" value="ECO:0007669"/>
    <property type="project" value="UniProtKB-ARBA"/>
</dbReference>
<feature type="region of interest" description="Disordered" evidence="9">
    <location>
        <begin position="77"/>
        <end position="116"/>
    </location>
</feature>
<dbReference type="EMBL" id="CAACVR010000034">
    <property type="protein sequence ID" value="VEU23001.1"/>
    <property type="molecule type" value="Genomic_DNA"/>
</dbReference>
<dbReference type="InterPro" id="IPR036427">
    <property type="entry name" value="Bromodomain-like_sf"/>
</dbReference>
<dbReference type="GO" id="GO:0005198">
    <property type="term" value="F:structural molecule activity"/>
    <property type="evidence" value="ECO:0007669"/>
    <property type="project" value="TreeGrafter"/>
</dbReference>
<feature type="compositionally biased region" description="Acidic residues" evidence="9">
    <location>
        <begin position="349"/>
        <end position="358"/>
    </location>
</feature>
<dbReference type="InterPro" id="IPR009072">
    <property type="entry name" value="Histone-fold"/>
</dbReference>
<feature type="region of interest" description="Disordered" evidence="9">
    <location>
        <begin position="545"/>
        <end position="677"/>
    </location>
</feature>
<accession>A0A448YQ14</accession>
<keyword evidence="4 8" id="KW-0103">Bromodomain</keyword>
<dbReference type="GO" id="GO:0005634">
    <property type="term" value="C:nucleus"/>
    <property type="evidence" value="ECO:0007669"/>
    <property type="project" value="UniProtKB-SubCell"/>
</dbReference>
<dbReference type="SUPFAM" id="SSF47370">
    <property type="entry name" value="Bromodomain"/>
    <property type="match status" value="1"/>
</dbReference>
<protein>
    <recommendedName>
        <fullName evidence="7">SAGA complex subunit Spt7</fullName>
    </recommendedName>
</protein>
<dbReference type="GO" id="GO:0006325">
    <property type="term" value="P:chromatin organization"/>
    <property type="evidence" value="ECO:0007669"/>
    <property type="project" value="UniProtKB-ARBA"/>
</dbReference>
<dbReference type="CDD" id="cd05510">
    <property type="entry name" value="Bromo_SPT7_like"/>
    <property type="match status" value="1"/>
</dbReference>
<dbReference type="GO" id="GO:0046982">
    <property type="term" value="F:protein heterodimerization activity"/>
    <property type="evidence" value="ECO:0007669"/>
    <property type="project" value="InterPro"/>
</dbReference>
<dbReference type="GO" id="GO:0046695">
    <property type="term" value="C:SLIK (SAGA-like) complex"/>
    <property type="evidence" value="ECO:0007669"/>
    <property type="project" value="InterPro"/>
</dbReference>
<feature type="compositionally biased region" description="Acidic residues" evidence="9">
    <location>
        <begin position="642"/>
        <end position="654"/>
    </location>
</feature>
<dbReference type="PRINTS" id="PR00503">
    <property type="entry name" value="BROMODOMAIN"/>
</dbReference>
<evidence type="ECO:0000256" key="5">
    <source>
        <dbReference type="ARBA" id="ARBA00023163"/>
    </source>
</evidence>
<evidence type="ECO:0000256" key="8">
    <source>
        <dbReference type="PROSITE-ProRule" id="PRU00035"/>
    </source>
</evidence>
<evidence type="ECO:0000256" key="4">
    <source>
        <dbReference type="ARBA" id="ARBA00023117"/>
    </source>
</evidence>
<evidence type="ECO:0000256" key="3">
    <source>
        <dbReference type="ARBA" id="ARBA00023015"/>
    </source>
</evidence>
<organism evidence="11 12">
    <name type="scientific">Brettanomyces naardenensis</name>
    <name type="common">Yeast</name>
    <dbReference type="NCBI Taxonomy" id="13370"/>
    <lineage>
        <taxon>Eukaryota</taxon>
        <taxon>Fungi</taxon>
        <taxon>Dikarya</taxon>
        <taxon>Ascomycota</taxon>
        <taxon>Saccharomycotina</taxon>
        <taxon>Pichiomycetes</taxon>
        <taxon>Pichiales</taxon>
        <taxon>Pichiaceae</taxon>
        <taxon>Brettanomyces</taxon>
    </lineage>
</organism>
<feature type="compositionally biased region" description="Basic and acidic residues" evidence="9">
    <location>
        <begin position="177"/>
        <end position="188"/>
    </location>
</feature>
<dbReference type="Pfam" id="PF00439">
    <property type="entry name" value="Bromodomain"/>
    <property type="match status" value="1"/>
</dbReference>
<evidence type="ECO:0000313" key="12">
    <source>
        <dbReference type="Proteomes" id="UP000290900"/>
    </source>
</evidence>
<dbReference type="SMART" id="SM00297">
    <property type="entry name" value="BROMO"/>
    <property type="match status" value="1"/>
</dbReference>
<feature type="domain" description="Bromo" evidence="10">
    <location>
        <begin position="437"/>
        <end position="507"/>
    </location>
</feature>
<dbReference type="InParanoid" id="A0A448YQ14"/>
<feature type="compositionally biased region" description="Acidic residues" evidence="9">
    <location>
        <begin position="189"/>
        <end position="203"/>
    </location>
</feature>
<comment type="subcellular location">
    <subcellularLocation>
        <location evidence="1">Nucleus</location>
    </subcellularLocation>
</comment>
<dbReference type="PROSITE" id="PS00633">
    <property type="entry name" value="BROMODOMAIN_1"/>
    <property type="match status" value="1"/>
</dbReference>
<dbReference type="FunFam" id="1.20.920.10:FF:000032">
    <property type="entry name" value="Transcriptional activator spt7"/>
    <property type="match status" value="1"/>
</dbReference>
<dbReference type="Proteomes" id="UP000290900">
    <property type="component" value="Unassembled WGS sequence"/>
</dbReference>
<keyword evidence="12" id="KW-1185">Reference proteome</keyword>
<evidence type="ECO:0000256" key="7">
    <source>
        <dbReference type="ARBA" id="ARBA00093633"/>
    </source>
</evidence>
<evidence type="ECO:0000313" key="11">
    <source>
        <dbReference type="EMBL" id="VEU23001.1"/>
    </source>
</evidence>
<dbReference type="Gene3D" id="1.10.20.10">
    <property type="entry name" value="Histone, subunit A"/>
    <property type="match status" value="1"/>
</dbReference>
<name>A0A448YQ14_BRENA</name>
<keyword evidence="5" id="KW-0804">Transcription</keyword>
<feature type="compositionally biased region" description="Basic and acidic residues" evidence="9">
    <location>
        <begin position="204"/>
        <end position="234"/>
    </location>
</feature>
<keyword evidence="3" id="KW-0805">Transcription regulation</keyword>
<keyword evidence="6" id="KW-0539">Nucleus</keyword>
<dbReference type="InterPro" id="IPR018359">
    <property type="entry name" value="Bromodomain_CS"/>
</dbReference>
<evidence type="ECO:0000256" key="6">
    <source>
        <dbReference type="ARBA" id="ARBA00023242"/>
    </source>
</evidence>
<evidence type="ECO:0000259" key="10">
    <source>
        <dbReference type="PROSITE" id="PS50014"/>
    </source>
</evidence>
<dbReference type="PANTHER" id="PTHR47343:SF1">
    <property type="entry name" value="TRANSCRIPTIONAL ACTIVATOR SPT7"/>
    <property type="match status" value="1"/>
</dbReference>
<proteinExistence type="predicted"/>
<feature type="compositionally biased region" description="Acidic residues" evidence="9">
    <location>
        <begin position="661"/>
        <end position="673"/>
    </location>
</feature>
<dbReference type="PROSITE" id="PS50014">
    <property type="entry name" value="BROMODOMAIN_2"/>
    <property type="match status" value="1"/>
</dbReference>
<gene>
    <name evidence="11" type="ORF">BRENAR_LOCUS3732</name>
</gene>
<dbReference type="GO" id="GO:0000124">
    <property type="term" value="C:SAGA complex"/>
    <property type="evidence" value="ECO:0007669"/>
    <property type="project" value="InterPro"/>
</dbReference>
<dbReference type="PANTHER" id="PTHR47343">
    <property type="entry name" value="TRANSCRIPTIONAL ACTIVATOR SPT7"/>
    <property type="match status" value="1"/>
</dbReference>
<evidence type="ECO:0000256" key="1">
    <source>
        <dbReference type="ARBA" id="ARBA00004123"/>
    </source>
</evidence>
<feature type="region of interest" description="Disordered" evidence="9">
    <location>
        <begin position="343"/>
        <end position="362"/>
    </location>
</feature>
<feature type="compositionally biased region" description="Acidic residues" evidence="9">
    <location>
        <begin position="93"/>
        <end position="115"/>
    </location>
</feature>
<dbReference type="AlphaFoldDB" id="A0A448YQ14"/>
<dbReference type="Gene3D" id="1.20.920.10">
    <property type="entry name" value="Bromodomain-like"/>
    <property type="match status" value="1"/>
</dbReference>
<dbReference type="FunCoup" id="A0A448YQ14">
    <property type="interactions" value="510"/>
</dbReference>
<dbReference type="STRING" id="13370.A0A448YQ14"/>